<evidence type="ECO:0000256" key="5">
    <source>
        <dbReference type="ARBA" id="ARBA00022692"/>
    </source>
</evidence>
<keyword evidence="6 8" id="KW-1133">Transmembrane helix</keyword>
<evidence type="ECO:0000313" key="10">
    <source>
        <dbReference type="EMBL" id="MCQ4841239.1"/>
    </source>
</evidence>
<evidence type="ECO:0000256" key="3">
    <source>
        <dbReference type="ARBA" id="ARBA00022448"/>
    </source>
</evidence>
<protein>
    <submittedName>
        <fullName evidence="10">Iron ABC transporter permease</fullName>
    </submittedName>
</protein>
<feature type="transmembrane region" description="Helical" evidence="8">
    <location>
        <begin position="190"/>
        <end position="210"/>
    </location>
</feature>
<feature type="transmembrane region" description="Helical" evidence="8">
    <location>
        <begin position="94"/>
        <end position="114"/>
    </location>
</feature>
<keyword evidence="11" id="KW-1185">Reference proteome</keyword>
<dbReference type="PANTHER" id="PTHR30472:SF25">
    <property type="entry name" value="ABC TRANSPORTER PERMEASE PROTEIN MJ0876-RELATED"/>
    <property type="match status" value="1"/>
</dbReference>
<comment type="caution">
    <text evidence="10">The sequence shown here is derived from an EMBL/GenBank/DDBJ whole genome shotgun (WGS) entry which is preliminary data.</text>
</comment>
<gene>
    <name evidence="10" type="ORF">NE695_15095</name>
</gene>
<evidence type="ECO:0000256" key="8">
    <source>
        <dbReference type="SAM" id="Phobius"/>
    </source>
</evidence>
<evidence type="ECO:0000256" key="6">
    <source>
        <dbReference type="ARBA" id="ARBA00022989"/>
    </source>
</evidence>
<evidence type="ECO:0000256" key="2">
    <source>
        <dbReference type="ARBA" id="ARBA00007935"/>
    </source>
</evidence>
<dbReference type="Proteomes" id="UP001524473">
    <property type="component" value="Unassembled WGS sequence"/>
</dbReference>
<evidence type="ECO:0000256" key="4">
    <source>
        <dbReference type="ARBA" id="ARBA00022475"/>
    </source>
</evidence>
<accession>A0ABT1S2T7</accession>
<proteinExistence type="inferred from homology"/>
<sequence>MANKSGRTLRRLLFLGAAALLAALLSMCLGAAPVSPKEMFQAIFQGRQDSAAAGILLYVRLPRTLGCLLSGAALAVSGAIIQTVLANPLAAPNIIGVNSGAGLAVALCCALLPASAAASSFAAFLGAFGGVLLVLLISEKAGASRITLVLAGVAISGIFSAGIDAVVTLVPDALTGYSDFRIGGLANLSLAKIAPSAWVILFCLLAALLLSNEMDVLALGSDTARSLGLPVRRVRLILLALAAALAGAAVSFAGLLGFVGLIVPHMVRRLVGGEGRSLLPGCALGGAALLTLCDIAARTLFAPYELPVGIVLSLAGGPFFLWLLFRKKGVIHP</sequence>
<dbReference type="InterPro" id="IPR037294">
    <property type="entry name" value="ABC_BtuC-like"/>
</dbReference>
<comment type="similarity">
    <text evidence="2">Belongs to the binding-protein-dependent transport system permease family. FecCD subfamily.</text>
</comment>
<feature type="transmembrane region" description="Helical" evidence="8">
    <location>
        <begin position="149"/>
        <end position="170"/>
    </location>
</feature>
<feature type="transmembrane region" description="Helical" evidence="8">
    <location>
        <begin position="68"/>
        <end position="87"/>
    </location>
</feature>
<dbReference type="SUPFAM" id="SSF81345">
    <property type="entry name" value="ABC transporter involved in vitamin B12 uptake, BtuC"/>
    <property type="match status" value="1"/>
</dbReference>
<evidence type="ECO:0000256" key="7">
    <source>
        <dbReference type="ARBA" id="ARBA00023136"/>
    </source>
</evidence>
<dbReference type="RefSeq" id="WP_256192278.1">
    <property type="nucleotide sequence ID" value="NZ_CALCKC010000008.1"/>
</dbReference>
<organism evidence="10 11">
    <name type="scientific">Neglectibacter timonensis</name>
    <dbReference type="NCBI Taxonomy" id="1776382"/>
    <lineage>
        <taxon>Bacteria</taxon>
        <taxon>Bacillati</taxon>
        <taxon>Bacillota</taxon>
        <taxon>Clostridia</taxon>
        <taxon>Eubacteriales</taxon>
        <taxon>Oscillospiraceae</taxon>
        <taxon>Neglectibacter</taxon>
    </lineage>
</organism>
<dbReference type="EMBL" id="JANFZH010000042">
    <property type="protein sequence ID" value="MCQ4841239.1"/>
    <property type="molecule type" value="Genomic_DNA"/>
</dbReference>
<dbReference type="CDD" id="cd06550">
    <property type="entry name" value="TM_ABC_iron-siderophores_like"/>
    <property type="match status" value="1"/>
</dbReference>
<feature type="signal peptide" evidence="9">
    <location>
        <begin position="1"/>
        <end position="31"/>
    </location>
</feature>
<comment type="subcellular location">
    <subcellularLocation>
        <location evidence="1">Cell membrane</location>
        <topology evidence="1">Multi-pass membrane protein</topology>
    </subcellularLocation>
</comment>
<keyword evidence="7 8" id="KW-0472">Membrane</keyword>
<reference evidence="10 11" key="1">
    <citation type="submission" date="2022-06" db="EMBL/GenBank/DDBJ databases">
        <title>Isolation of gut microbiota from human fecal samples.</title>
        <authorList>
            <person name="Pamer E.G."/>
            <person name="Barat B."/>
            <person name="Waligurski E."/>
            <person name="Medina S."/>
            <person name="Paddock L."/>
            <person name="Mostad J."/>
        </authorList>
    </citation>
    <scope>NUCLEOTIDE SEQUENCE [LARGE SCALE GENOMIC DNA]</scope>
    <source>
        <strain evidence="10 11">DFI.9.73</strain>
    </source>
</reference>
<dbReference type="PANTHER" id="PTHR30472">
    <property type="entry name" value="FERRIC ENTEROBACTIN TRANSPORT SYSTEM PERMEASE PROTEIN"/>
    <property type="match status" value="1"/>
</dbReference>
<keyword evidence="3" id="KW-0813">Transport</keyword>
<dbReference type="Pfam" id="PF01032">
    <property type="entry name" value="FecCD"/>
    <property type="match status" value="1"/>
</dbReference>
<dbReference type="Gene3D" id="1.10.3470.10">
    <property type="entry name" value="ABC transporter involved in vitamin B12 uptake, BtuC"/>
    <property type="match status" value="1"/>
</dbReference>
<keyword evidence="4" id="KW-1003">Cell membrane</keyword>
<feature type="chain" id="PRO_5046034864" evidence="9">
    <location>
        <begin position="32"/>
        <end position="333"/>
    </location>
</feature>
<keyword evidence="5 8" id="KW-0812">Transmembrane</keyword>
<name>A0ABT1S2T7_9FIRM</name>
<dbReference type="InterPro" id="IPR000522">
    <property type="entry name" value="ABC_transptr_permease_BtuC"/>
</dbReference>
<feature type="transmembrane region" description="Helical" evidence="8">
    <location>
        <begin position="120"/>
        <end position="137"/>
    </location>
</feature>
<feature type="transmembrane region" description="Helical" evidence="8">
    <location>
        <begin position="236"/>
        <end position="263"/>
    </location>
</feature>
<keyword evidence="9" id="KW-0732">Signal</keyword>
<evidence type="ECO:0000256" key="9">
    <source>
        <dbReference type="SAM" id="SignalP"/>
    </source>
</evidence>
<evidence type="ECO:0000256" key="1">
    <source>
        <dbReference type="ARBA" id="ARBA00004651"/>
    </source>
</evidence>
<evidence type="ECO:0000313" key="11">
    <source>
        <dbReference type="Proteomes" id="UP001524473"/>
    </source>
</evidence>
<feature type="transmembrane region" description="Helical" evidence="8">
    <location>
        <begin position="304"/>
        <end position="325"/>
    </location>
</feature>